<organism evidence="2 3">
    <name type="scientific">Ascobolus immersus RN42</name>
    <dbReference type="NCBI Taxonomy" id="1160509"/>
    <lineage>
        <taxon>Eukaryota</taxon>
        <taxon>Fungi</taxon>
        <taxon>Dikarya</taxon>
        <taxon>Ascomycota</taxon>
        <taxon>Pezizomycotina</taxon>
        <taxon>Pezizomycetes</taxon>
        <taxon>Pezizales</taxon>
        <taxon>Ascobolaceae</taxon>
        <taxon>Ascobolus</taxon>
    </lineage>
</organism>
<evidence type="ECO:0000313" key="2">
    <source>
        <dbReference type="EMBL" id="RPA84134.1"/>
    </source>
</evidence>
<evidence type="ECO:0000256" key="1">
    <source>
        <dbReference type="SAM" id="MobiDB-lite"/>
    </source>
</evidence>
<proteinExistence type="predicted"/>
<dbReference type="EMBL" id="ML119660">
    <property type="protein sequence ID" value="RPA84134.1"/>
    <property type="molecule type" value="Genomic_DNA"/>
</dbReference>
<name>A0A3N4IRB9_ASCIM</name>
<accession>A0A3N4IRB9</accession>
<sequence>MHESYHHQPQGSLFSSNCSVWGSALSEPTDNIQPDFRSARAPSDRNSNATWAVEEVKRWLDGTIQTATVLELEADETSEDFEDGSAPTTAQQPHQLASPSSSMASAQLTSTTHQQSEQTQPATTNSQEEVFLPYPMDNMTYLSEYRPYNYPLRKLSQEEITDLLLVLPTNVRENIQKTETQYLPSSFPPPYCPEETMLLLLEDRLARRAEEIGIELYGRLMEVATGELWDRLIDEDEELASTLRGEIKAFLFVHGGFGYGCYAMRWESGEHWIDTDSEEEEEEEEEDMWY</sequence>
<evidence type="ECO:0000313" key="3">
    <source>
        <dbReference type="Proteomes" id="UP000275078"/>
    </source>
</evidence>
<reference evidence="2 3" key="1">
    <citation type="journal article" date="2018" name="Nat. Ecol. Evol.">
        <title>Pezizomycetes genomes reveal the molecular basis of ectomycorrhizal truffle lifestyle.</title>
        <authorList>
            <person name="Murat C."/>
            <person name="Payen T."/>
            <person name="Noel B."/>
            <person name="Kuo A."/>
            <person name="Morin E."/>
            <person name="Chen J."/>
            <person name="Kohler A."/>
            <person name="Krizsan K."/>
            <person name="Balestrini R."/>
            <person name="Da Silva C."/>
            <person name="Montanini B."/>
            <person name="Hainaut M."/>
            <person name="Levati E."/>
            <person name="Barry K.W."/>
            <person name="Belfiori B."/>
            <person name="Cichocki N."/>
            <person name="Clum A."/>
            <person name="Dockter R.B."/>
            <person name="Fauchery L."/>
            <person name="Guy J."/>
            <person name="Iotti M."/>
            <person name="Le Tacon F."/>
            <person name="Lindquist E.A."/>
            <person name="Lipzen A."/>
            <person name="Malagnac F."/>
            <person name="Mello A."/>
            <person name="Molinier V."/>
            <person name="Miyauchi S."/>
            <person name="Poulain J."/>
            <person name="Riccioni C."/>
            <person name="Rubini A."/>
            <person name="Sitrit Y."/>
            <person name="Splivallo R."/>
            <person name="Traeger S."/>
            <person name="Wang M."/>
            <person name="Zifcakova L."/>
            <person name="Wipf D."/>
            <person name="Zambonelli A."/>
            <person name="Paolocci F."/>
            <person name="Nowrousian M."/>
            <person name="Ottonello S."/>
            <person name="Baldrian P."/>
            <person name="Spatafora J.W."/>
            <person name="Henrissat B."/>
            <person name="Nagy L.G."/>
            <person name="Aury J.M."/>
            <person name="Wincker P."/>
            <person name="Grigoriev I.V."/>
            <person name="Bonfante P."/>
            <person name="Martin F.M."/>
        </authorList>
    </citation>
    <scope>NUCLEOTIDE SEQUENCE [LARGE SCALE GENOMIC DNA]</scope>
    <source>
        <strain evidence="2 3">RN42</strain>
    </source>
</reference>
<feature type="region of interest" description="Disordered" evidence="1">
    <location>
        <begin position="76"/>
        <end position="129"/>
    </location>
</feature>
<gene>
    <name evidence="2" type="ORF">BJ508DRAFT_323780</name>
</gene>
<feature type="region of interest" description="Disordered" evidence="1">
    <location>
        <begin position="28"/>
        <end position="49"/>
    </location>
</feature>
<protein>
    <submittedName>
        <fullName evidence="2">Uncharacterized protein</fullName>
    </submittedName>
</protein>
<feature type="compositionally biased region" description="Low complexity" evidence="1">
    <location>
        <begin position="107"/>
        <end position="120"/>
    </location>
</feature>
<dbReference type="AlphaFoldDB" id="A0A3N4IRB9"/>
<dbReference type="Proteomes" id="UP000275078">
    <property type="component" value="Unassembled WGS sequence"/>
</dbReference>
<feature type="compositionally biased region" description="Polar residues" evidence="1">
    <location>
        <begin position="86"/>
        <end position="106"/>
    </location>
</feature>
<keyword evidence="3" id="KW-1185">Reference proteome</keyword>